<evidence type="ECO:0000259" key="4">
    <source>
        <dbReference type="Pfam" id="PF05191"/>
    </source>
</evidence>
<feature type="non-terminal residue" evidence="5">
    <location>
        <position position="221"/>
    </location>
</feature>
<dbReference type="HAMAP" id="MF_00235">
    <property type="entry name" value="Adenylate_kinase_Adk"/>
    <property type="match status" value="1"/>
</dbReference>
<dbReference type="Pfam" id="PF05191">
    <property type="entry name" value="ADK_lid"/>
    <property type="match status" value="1"/>
</dbReference>
<dbReference type="SUPFAM" id="SSF52540">
    <property type="entry name" value="P-loop containing nucleoside triphosphate hydrolases"/>
    <property type="match status" value="1"/>
</dbReference>
<keyword evidence="3" id="KW-0418">Kinase</keyword>
<dbReference type="InterPro" id="IPR000850">
    <property type="entry name" value="Adenylat/UMP-CMP_kin"/>
</dbReference>
<dbReference type="InterPro" id="IPR033690">
    <property type="entry name" value="Adenylat_kinase_CS"/>
</dbReference>
<evidence type="ECO:0000313" key="5">
    <source>
        <dbReference type="EMBL" id="SVD47175.1"/>
    </source>
</evidence>
<dbReference type="CDD" id="cd01428">
    <property type="entry name" value="ADK"/>
    <property type="match status" value="1"/>
</dbReference>
<accession>A0A382VMD2</accession>
<dbReference type="AlphaFoldDB" id="A0A382VMD2"/>
<dbReference type="GO" id="GO:0004017">
    <property type="term" value="F:AMP kinase activity"/>
    <property type="evidence" value="ECO:0007669"/>
    <property type="project" value="InterPro"/>
</dbReference>
<proteinExistence type="inferred from homology"/>
<evidence type="ECO:0000256" key="1">
    <source>
        <dbReference type="ARBA" id="ARBA00022679"/>
    </source>
</evidence>
<dbReference type="PROSITE" id="PS00113">
    <property type="entry name" value="ADENYLATE_KINASE"/>
    <property type="match status" value="1"/>
</dbReference>
<dbReference type="Gene3D" id="3.40.50.300">
    <property type="entry name" value="P-loop containing nucleotide triphosphate hydrolases"/>
    <property type="match status" value="1"/>
</dbReference>
<dbReference type="InterPro" id="IPR007862">
    <property type="entry name" value="Adenylate_kinase_lid-dom"/>
</dbReference>
<dbReference type="FunFam" id="3.40.50.300:FF:000106">
    <property type="entry name" value="Adenylate kinase mitochondrial"/>
    <property type="match status" value="1"/>
</dbReference>
<keyword evidence="2" id="KW-0547">Nucleotide-binding</keyword>
<reference evidence="5" key="1">
    <citation type="submission" date="2018-05" db="EMBL/GenBank/DDBJ databases">
        <authorList>
            <person name="Lanie J.A."/>
            <person name="Ng W.-L."/>
            <person name="Kazmierczak K.M."/>
            <person name="Andrzejewski T.M."/>
            <person name="Davidsen T.M."/>
            <person name="Wayne K.J."/>
            <person name="Tettelin H."/>
            <person name="Glass J.I."/>
            <person name="Rusch D."/>
            <person name="Podicherti R."/>
            <person name="Tsui H.-C.T."/>
            <person name="Winkler M.E."/>
        </authorList>
    </citation>
    <scope>NUCLEOTIDE SEQUENCE</scope>
</reference>
<dbReference type="NCBIfam" id="TIGR01351">
    <property type="entry name" value="adk"/>
    <property type="match status" value="1"/>
</dbReference>
<gene>
    <name evidence="5" type="ORF">METZ01_LOCUS400029</name>
</gene>
<dbReference type="GO" id="GO:0005524">
    <property type="term" value="F:ATP binding"/>
    <property type="evidence" value="ECO:0007669"/>
    <property type="project" value="InterPro"/>
</dbReference>
<name>A0A382VMD2_9ZZZZ</name>
<evidence type="ECO:0000256" key="2">
    <source>
        <dbReference type="ARBA" id="ARBA00022741"/>
    </source>
</evidence>
<sequence>MKEYVICLFVTLFHQFQLQNILGFKRVTKYSGFLKLRKILSIKNLMHIILLGSPGCGKGTQAQNLIRDYDLVQLSTGDMLRTAIDSGSAFGKQAKTTMNSGGLVSDEIVIGIVREQITQADCTKGYLLDGFPRNLSQAKKLDEMLAAQNAQVDNVIELRVNDKEVVTRIAGRRFHLASGRSYHIEFNPPKIEGKDDKTGEALAKRDDDNEETVQSRLITYH</sequence>
<dbReference type="NCBIfam" id="NF001381">
    <property type="entry name" value="PRK00279.1-3"/>
    <property type="match status" value="1"/>
</dbReference>
<organism evidence="5">
    <name type="scientific">marine metagenome</name>
    <dbReference type="NCBI Taxonomy" id="408172"/>
    <lineage>
        <taxon>unclassified sequences</taxon>
        <taxon>metagenomes</taxon>
        <taxon>ecological metagenomes</taxon>
    </lineage>
</organism>
<protein>
    <recommendedName>
        <fullName evidence="4">Adenylate kinase active site lid domain-containing protein</fullName>
    </recommendedName>
</protein>
<dbReference type="EMBL" id="UINC01152802">
    <property type="protein sequence ID" value="SVD47175.1"/>
    <property type="molecule type" value="Genomic_DNA"/>
</dbReference>
<feature type="domain" description="Adenylate kinase active site lid" evidence="4">
    <location>
        <begin position="172"/>
        <end position="207"/>
    </location>
</feature>
<dbReference type="PRINTS" id="PR00094">
    <property type="entry name" value="ADENYLTKNASE"/>
</dbReference>
<keyword evidence="1" id="KW-0808">Transferase</keyword>
<dbReference type="InterPro" id="IPR006259">
    <property type="entry name" value="Adenyl_kin_sub"/>
</dbReference>
<dbReference type="PANTHER" id="PTHR23359">
    <property type="entry name" value="NUCLEOTIDE KINASE"/>
    <property type="match status" value="1"/>
</dbReference>
<dbReference type="InterPro" id="IPR027417">
    <property type="entry name" value="P-loop_NTPase"/>
</dbReference>
<dbReference type="Pfam" id="PF00406">
    <property type="entry name" value="ADK"/>
    <property type="match status" value="1"/>
</dbReference>
<evidence type="ECO:0000256" key="3">
    <source>
        <dbReference type="ARBA" id="ARBA00022777"/>
    </source>
</evidence>